<sequence length="34" mass="3775">MGVNSILNSFTHPSIHYLYPLSHLYPGVGSRGLF</sequence>
<dbReference type="AlphaFoldDB" id="A0A0E9TTJ4"/>
<protein>
    <submittedName>
        <fullName evidence="1">Uncharacterized protein</fullName>
    </submittedName>
</protein>
<reference evidence="1" key="1">
    <citation type="submission" date="2014-11" db="EMBL/GenBank/DDBJ databases">
        <authorList>
            <person name="Amaro Gonzalez C."/>
        </authorList>
    </citation>
    <scope>NUCLEOTIDE SEQUENCE</scope>
</reference>
<dbReference type="EMBL" id="GBXM01048476">
    <property type="protein sequence ID" value="JAH60101.1"/>
    <property type="molecule type" value="Transcribed_RNA"/>
</dbReference>
<proteinExistence type="predicted"/>
<reference evidence="1" key="2">
    <citation type="journal article" date="2015" name="Fish Shellfish Immunol.">
        <title>Early steps in the European eel (Anguilla anguilla)-Vibrio vulnificus interaction in the gills: Role of the RtxA13 toxin.</title>
        <authorList>
            <person name="Callol A."/>
            <person name="Pajuelo D."/>
            <person name="Ebbesson L."/>
            <person name="Teles M."/>
            <person name="MacKenzie S."/>
            <person name="Amaro C."/>
        </authorList>
    </citation>
    <scope>NUCLEOTIDE SEQUENCE</scope>
</reference>
<evidence type="ECO:0000313" key="1">
    <source>
        <dbReference type="EMBL" id="JAH56861.1"/>
    </source>
</evidence>
<accession>A0A0E9TTJ4</accession>
<name>A0A0E9TTJ4_ANGAN</name>
<dbReference type="EMBL" id="GBXM01051716">
    <property type="protein sequence ID" value="JAH56861.1"/>
    <property type="molecule type" value="Transcribed_RNA"/>
</dbReference>
<organism evidence="1">
    <name type="scientific">Anguilla anguilla</name>
    <name type="common">European freshwater eel</name>
    <name type="synonym">Muraena anguilla</name>
    <dbReference type="NCBI Taxonomy" id="7936"/>
    <lineage>
        <taxon>Eukaryota</taxon>
        <taxon>Metazoa</taxon>
        <taxon>Chordata</taxon>
        <taxon>Craniata</taxon>
        <taxon>Vertebrata</taxon>
        <taxon>Euteleostomi</taxon>
        <taxon>Actinopterygii</taxon>
        <taxon>Neopterygii</taxon>
        <taxon>Teleostei</taxon>
        <taxon>Anguilliformes</taxon>
        <taxon>Anguillidae</taxon>
        <taxon>Anguilla</taxon>
    </lineage>
</organism>